<dbReference type="EMBL" id="BART01022756">
    <property type="protein sequence ID" value="GAH00335.1"/>
    <property type="molecule type" value="Genomic_DNA"/>
</dbReference>
<dbReference type="AlphaFoldDB" id="X1CW73"/>
<organism evidence="1">
    <name type="scientific">marine sediment metagenome</name>
    <dbReference type="NCBI Taxonomy" id="412755"/>
    <lineage>
        <taxon>unclassified sequences</taxon>
        <taxon>metagenomes</taxon>
        <taxon>ecological metagenomes</taxon>
    </lineage>
</organism>
<evidence type="ECO:0000313" key="1">
    <source>
        <dbReference type="EMBL" id="GAH00335.1"/>
    </source>
</evidence>
<reference evidence="1" key="1">
    <citation type="journal article" date="2014" name="Front. Microbiol.">
        <title>High frequency of phylogenetically diverse reductive dehalogenase-homologous genes in deep subseafloor sedimentary metagenomes.</title>
        <authorList>
            <person name="Kawai M."/>
            <person name="Futagami T."/>
            <person name="Toyoda A."/>
            <person name="Takaki Y."/>
            <person name="Nishi S."/>
            <person name="Hori S."/>
            <person name="Arai W."/>
            <person name="Tsubouchi T."/>
            <person name="Morono Y."/>
            <person name="Uchiyama I."/>
            <person name="Ito T."/>
            <person name="Fujiyama A."/>
            <person name="Inagaki F."/>
            <person name="Takami H."/>
        </authorList>
    </citation>
    <scope>NUCLEOTIDE SEQUENCE</scope>
    <source>
        <strain evidence="1">Expedition CK06-06</strain>
    </source>
</reference>
<proteinExistence type="predicted"/>
<sequence length="175" mass="19007">ANYDTIHAYLITGTIKINVIWNDWFLPSKAGLAAMYTNLKAEEVGDFADEVYWNSTEYNPTTSWANNFDTGTEYGAGKVNEFRVRACRSFIAGLGAYSLRDIGPGGGLIFHVDGTTYHEAAPSDQSTSKIWSNIQDVEIGTTSAAIGEGQNNTNKIIAQEGHTDSAAKLCDDLVI</sequence>
<accession>X1CW73</accession>
<protein>
    <submittedName>
        <fullName evidence="1">Uncharacterized protein</fullName>
    </submittedName>
</protein>
<feature type="non-terminal residue" evidence="1">
    <location>
        <position position="1"/>
    </location>
</feature>
<comment type="caution">
    <text evidence="1">The sequence shown here is derived from an EMBL/GenBank/DDBJ whole genome shotgun (WGS) entry which is preliminary data.</text>
</comment>
<gene>
    <name evidence="1" type="ORF">S01H4_41586</name>
</gene>
<name>X1CW73_9ZZZZ</name>